<dbReference type="Pfam" id="PF13487">
    <property type="entry name" value="HD_5"/>
    <property type="match status" value="1"/>
</dbReference>
<sequence>MKYTVEKLLPNELRPGMILAQNLVIDNVKLLVTGAKLTQKMIDKIISLQPFMDVYVYKALEKGALAERPTEVYNKDSYKYANLSETRRVQAQKLEKSVDDFTKEMKGVFKCISIDEKIDVDDVRKYSKTIIEEFGDYDYDLLIKNLLFDKGVDEYLYSHSINVSILSSMIGKWMGIEGRELLLLTYSALLHDIGKTVIDQKVLNKPSALTKKEFDEIKKHSEYGYKIVKKSQFLDPSVGMGVLMHHERIDGSGYPLGLKGDKIHKFAKIIAVADEFDAMTSNKVYSSKKSPFLCLEELQSVAWNQLDGDVCAAFLKHLTTVYTGEYVRLNNGKVGKIVKLDMFNISKPLINVEEEFMDLKTRSDLYIEELL</sequence>
<dbReference type="CDD" id="cd00077">
    <property type="entry name" value="HDc"/>
    <property type="match status" value="1"/>
</dbReference>
<dbReference type="SUPFAM" id="SSF109604">
    <property type="entry name" value="HD-domain/PDEase-like"/>
    <property type="match status" value="1"/>
</dbReference>
<dbReference type="Gene3D" id="1.10.3210.10">
    <property type="entry name" value="Hypothetical protein af1432"/>
    <property type="match status" value="1"/>
</dbReference>
<name>A0A9J6NYC8_9CLOT</name>
<evidence type="ECO:0000313" key="2">
    <source>
        <dbReference type="EMBL" id="MCM1988144.1"/>
    </source>
</evidence>
<gene>
    <name evidence="2" type="ORF">KDK92_00210</name>
</gene>
<protein>
    <submittedName>
        <fullName evidence="2">HD-GYP domain-containing protein</fullName>
    </submittedName>
</protein>
<dbReference type="SMART" id="SM00471">
    <property type="entry name" value="HDc"/>
    <property type="match status" value="1"/>
</dbReference>
<reference evidence="2" key="1">
    <citation type="journal article" date="2021" name="mSystems">
        <title>Bacteria and Archaea Synergistically Convert Glycine Betaine to Biogenic Methane in the Formosa Cold Seep of the South China Sea.</title>
        <authorList>
            <person name="Li L."/>
            <person name="Zhang W."/>
            <person name="Zhang S."/>
            <person name="Song L."/>
            <person name="Sun Q."/>
            <person name="Zhang H."/>
            <person name="Xiang H."/>
            <person name="Dong X."/>
        </authorList>
    </citation>
    <scope>NUCLEOTIDE SEQUENCE</scope>
    <source>
        <strain evidence="2">ZWT</strain>
    </source>
</reference>
<organism evidence="2 3">
    <name type="scientific">Oceanirhabdus seepicola</name>
    <dbReference type="NCBI Taxonomy" id="2828781"/>
    <lineage>
        <taxon>Bacteria</taxon>
        <taxon>Bacillati</taxon>
        <taxon>Bacillota</taxon>
        <taxon>Clostridia</taxon>
        <taxon>Eubacteriales</taxon>
        <taxon>Clostridiaceae</taxon>
        <taxon>Oceanirhabdus</taxon>
    </lineage>
</organism>
<comment type="caution">
    <text evidence="2">The sequence shown here is derived from an EMBL/GenBank/DDBJ whole genome shotgun (WGS) entry which is preliminary data.</text>
</comment>
<accession>A0A9J6NYC8</accession>
<dbReference type="EMBL" id="JAGSOJ010000001">
    <property type="protein sequence ID" value="MCM1988144.1"/>
    <property type="molecule type" value="Genomic_DNA"/>
</dbReference>
<dbReference type="NCBIfam" id="TIGR00277">
    <property type="entry name" value="HDIG"/>
    <property type="match status" value="1"/>
</dbReference>
<dbReference type="InterPro" id="IPR037522">
    <property type="entry name" value="HD_GYP_dom"/>
</dbReference>
<keyword evidence="3" id="KW-1185">Reference proteome</keyword>
<dbReference type="PROSITE" id="PS51832">
    <property type="entry name" value="HD_GYP"/>
    <property type="match status" value="1"/>
</dbReference>
<evidence type="ECO:0000259" key="1">
    <source>
        <dbReference type="PROSITE" id="PS51832"/>
    </source>
</evidence>
<feature type="domain" description="HD-GYP" evidence="1">
    <location>
        <begin position="134"/>
        <end position="330"/>
    </location>
</feature>
<dbReference type="InterPro" id="IPR006675">
    <property type="entry name" value="HDIG_dom"/>
</dbReference>
<dbReference type="PANTHER" id="PTHR43155:SF2">
    <property type="entry name" value="CYCLIC DI-GMP PHOSPHODIESTERASE PA4108"/>
    <property type="match status" value="1"/>
</dbReference>
<proteinExistence type="predicted"/>
<dbReference type="PANTHER" id="PTHR43155">
    <property type="entry name" value="CYCLIC DI-GMP PHOSPHODIESTERASE PA4108-RELATED"/>
    <property type="match status" value="1"/>
</dbReference>
<evidence type="ECO:0000313" key="3">
    <source>
        <dbReference type="Proteomes" id="UP001056429"/>
    </source>
</evidence>
<dbReference type="AlphaFoldDB" id="A0A9J6NYC8"/>
<reference evidence="2" key="2">
    <citation type="submission" date="2021-04" db="EMBL/GenBank/DDBJ databases">
        <authorList>
            <person name="Dong X."/>
        </authorList>
    </citation>
    <scope>NUCLEOTIDE SEQUENCE</scope>
    <source>
        <strain evidence="2">ZWT</strain>
    </source>
</reference>
<dbReference type="RefSeq" id="WP_250856915.1">
    <property type="nucleotide sequence ID" value="NZ_JAGSOJ010000001.1"/>
</dbReference>
<dbReference type="Proteomes" id="UP001056429">
    <property type="component" value="Unassembled WGS sequence"/>
</dbReference>
<dbReference type="InterPro" id="IPR003607">
    <property type="entry name" value="HD/PDEase_dom"/>
</dbReference>